<evidence type="ECO:0000313" key="2">
    <source>
        <dbReference type="EMBL" id="KAB7495846.1"/>
    </source>
</evidence>
<dbReference type="AlphaFoldDB" id="A0A5N5SP99"/>
<organism evidence="2 3">
    <name type="scientific">Armadillidium nasatum</name>
    <dbReference type="NCBI Taxonomy" id="96803"/>
    <lineage>
        <taxon>Eukaryota</taxon>
        <taxon>Metazoa</taxon>
        <taxon>Ecdysozoa</taxon>
        <taxon>Arthropoda</taxon>
        <taxon>Crustacea</taxon>
        <taxon>Multicrustacea</taxon>
        <taxon>Malacostraca</taxon>
        <taxon>Eumalacostraca</taxon>
        <taxon>Peracarida</taxon>
        <taxon>Isopoda</taxon>
        <taxon>Oniscidea</taxon>
        <taxon>Crinocheta</taxon>
        <taxon>Armadillidiidae</taxon>
        <taxon>Armadillidium</taxon>
    </lineage>
</organism>
<reference evidence="2 3" key="1">
    <citation type="journal article" date="2019" name="PLoS Biol.">
        <title>Sex chromosomes control vertical transmission of feminizing Wolbachia symbionts in an isopod.</title>
        <authorList>
            <person name="Becking T."/>
            <person name="Chebbi M.A."/>
            <person name="Giraud I."/>
            <person name="Moumen B."/>
            <person name="Laverre T."/>
            <person name="Caubet Y."/>
            <person name="Peccoud J."/>
            <person name="Gilbert C."/>
            <person name="Cordaux R."/>
        </authorList>
    </citation>
    <scope>NUCLEOTIDE SEQUENCE [LARGE SCALE GENOMIC DNA]</scope>
    <source>
        <strain evidence="2">ANa2</strain>
        <tissue evidence="2">Whole body excluding digestive tract and cuticle</tissue>
    </source>
</reference>
<comment type="caution">
    <text evidence="2">The sequence shown here is derived from an EMBL/GenBank/DDBJ whole genome shotgun (WGS) entry which is preliminary data.</text>
</comment>
<keyword evidence="1" id="KW-0175">Coiled coil</keyword>
<protein>
    <submittedName>
        <fullName evidence="2">Uncharacterized protein</fullName>
    </submittedName>
</protein>
<feature type="coiled-coil region" evidence="1">
    <location>
        <begin position="7"/>
        <end position="76"/>
    </location>
</feature>
<accession>A0A5N5SP99</accession>
<keyword evidence="3" id="KW-1185">Reference proteome</keyword>
<gene>
    <name evidence="2" type="ORF">Anas_10180</name>
</gene>
<feature type="coiled-coil region" evidence="1">
    <location>
        <begin position="103"/>
        <end position="215"/>
    </location>
</feature>
<dbReference type="OrthoDB" id="10547226at2759"/>
<dbReference type="EMBL" id="SEYY01022053">
    <property type="protein sequence ID" value="KAB7495846.1"/>
    <property type="molecule type" value="Genomic_DNA"/>
</dbReference>
<dbReference type="Proteomes" id="UP000326759">
    <property type="component" value="Unassembled WGS sequence"/>
</dbReference>
<name>A0A5N5SP99_9CRUS</name>
<feature type="non-terminal residue" evidence="2">
    <location>
        <position position="243"/>
    </location>
</feature>
<evidence type="ECO:0000256" key="1">
    <source>
        <dbReference type="SAM" id="Coils"/>
    </source>
</evidence>
<proteinExistence type="predicted"/>
<sequence length="243" mass="29219">MSDLPLSRFLSSKLNSQKQRTKDLEEELALNEASLTKLTCELEVVQKRLLRREQQLKDTEEQIEKLQNEWKSYQQKLINSRDFYRHQFEHMKKVRAEGMKYQVENSSRQNGEVIQENERLNKELKSLEEKFDYYEKELVPKLKEEKSKLERENEKLHSKLDNFLMAREDAEEELNLLKSRHSLVLDKALEDKELIEAANRERDRAMELVESMKKEQSMIIDELRQQFHDQLESSVLTRYAKLQ</sequence>
<evidence type="ECO:0000313" key="3">
    <source>
        <dbReference type="Proteomes" id="UP000326759"/>
    </source>
</evidence>